<dbReference type="EMBL" id="JABFYL010000019">
    <property type="protein sequence ID" value="NVN49988.1"/>
    <property type="molecule type" value="Genomic_DNA"/>
</dbReference>
<dbReference type="RefSeq" id="WP_178358351.1">
    <property type="nucleotide sequence ID" value="NZ_JABFYL010000019.1"/>
</dbReference>
<evidence type="ECO:0000313" key="2">
    <source>
        <dbReference type="Proteomes" id="UP000570517"/>
    </source>
</evidence>
<evidence type="ECO:0000313" key="1">
    <source>
        <dbReference type="EMBL" id="NVN49988.1"/>
    </source>
</evidence>
<organism evidence="1 2">
    <name type="scientific">Mycolicibacterium hippocampi</name>
    <dbReference type="NCBI Taxonomy" id="659824"/>
    <lineage>
        <taxon>Bacteria</taxon>
        <taxon>Bacillati</taxon>
        <taxon>Actinomycetota</taxon>
        <taxon>Actinomycetes</taxon>
        <taxon>Mycobacteriales</taxon>
        <taxon>Mycobacteriaceae</taxon>
        <taxon>Mycolicibacterium</taxon>
    </lineage>
</organism>
<reference evidence="1 2" key="1">
    <citation type="submission" date="2020-05" db="EMBL/GenBank/DDBJ databases">
        <title>Draft genome sequence of Mycobacterium hippocampi DL, isolated from European seabass, Dicentrarchus labrax, reared in fish farms.</title>
        <authorList>
            <person name="Stathopoulou P."/>
            <person name="Asimakis E."/>
            <person name="Tzokas K."/>
            <person name="Batargias C."/>
            <person name="Tsiamis G."/>
        </authorList>
    </citation>
    <scope>NUCLEOTIDE SEQUENCE [LARGE SCALE GENOMIC DNA]</scope>
    <source>
        <strain evidence="1 2">DL</strain>
    </source>
</reference>
<gene>
    <name evidence="1" type="ORF">HLY00_1378</name>
</gene>
<comment type="caution">
    <text evidence="1">The sequence shown here is derived from an EMBL/GenBank/DDBJ whole genome shotgun (WGS) entry which is preliminary data.</text>
</comment>
<dbReference type="AlphaFoldDB" id="A0A850PHX5"/>
<protein>
    <submittedName>
        <fullName evidence="1">Uncharacterized protein</fullName>
    </submittedName>
</protein>
<sequence length="89" mass="9625">MAGMPHHLVEWFRADADQVWVDHITAALEAAGPEPDVRLIIVIAVPSDEVIFGLFAASSSENLRQVCVRAGVPPQRLTADVQPTLLAAR</sequence>
<proteinExistence type="predicted"/>
<name>A0A850PHX5_9MYCO</name>
<accession>A0A850PHX5</accession>
<keyword evidence="2" id="KW-1185">Reference proteome</keyword>
<dbReference type="Proteomes" id="UP000570517">
    <property type="component" value="Unassembled WGS sequence"/>
</dbReference>